<evidence type="ECO:0000259" key="1">
    <source>
        <dbReference type="Pfam" id="PF25538"/>
    </source>
</evidence>
<dbReference type="InterPro" id="IPR057682">
    <property type="entry name" value="DUF7922"/>
</dbReference>
<dbReference type="OrthoDB" id="1705475at2"/>
<protein>
    <recommendedName>
        <fullName evidence="1">DUF7922 domain-containing protein</fullName>
    </recommendedName>
</protein>
<feature type="domain" description="DUF7922" evidence="1">
    <location>
        <begin position="11"/>
        <end position="128"/>
    </location>
</feature>
<dbReference type="AlphaFoldDB" id="A0A2A7MC92"/>
<comment type="caution">
    <text evidence="2">The sequence shown here is derived from an EMBL/GenBank/DDBJ whole genome shotgun (WGS) entry which is preliminary data.</text>
</comment>
<reference evidence="2 3" key="1">
    <citation type="submission" date="2017-10" db="EMBL/GenBank/DDBJ databases">
        <title>Effective Description of Clostridium neonatale sp. nov. linked to necrotizing enterocolitis in neonates and a clarification of species assignable to the genus Clostridium (Prazmowski 1880) emend. Lawson and Rainey 2016.</title>
        <authorList>
            <person name="Bernard K."/>
            <person name="Burdz T."/>
            <person name="Wiebe D."/>
            <person name="Balcewich B."/>
            <person name="Alfa M."/>
            <person name="Bernier A.-M."/>
        </authorList>
    </citation>
    <scope>NUCLEOTIDE SEQUENCE [LARGE SCALE GENOMIC DNA]</scope>
    <source>
        <strain evidence="2 3">LCDC99A005</strain>
    </source>
</reference>
<keyword evidence="3" id="KW-1185">Reference proteome</keyword>
<dbReference type="Proteomes" id="UP000220840">
    <property type="component" value="Unassembled WGS sequence"/>
</dbReference>
<gene>
    <name evidence="2" type="ORF">CQ394_20190</name>
</gene>
<dbReference type="STRING" id="137838.GCA_001458595_00146"/>
<evidence type="ECO:0000313" key="2">
    <source>
        <dbReference type="EMBL" id="PEG29033.1"/>
    </source>
</evidence>
<accession>A0A2A7MC92</accession>
<dbReference type="EMBL" id="PDCJ01000006">
    <property type="protein sequence ID" value="PEG29033.1"/>
    <property type="molecule type" value="Genomic_DNA"/>
</dbReference>
<sequence length="553" mass="64803">MNLSHNKLYRNFIILQEDERGYSSENGKALSGYAKVEAKGDKCKISFYAQNLRKEDNYSMVLICCKRDFKELIDLGPLTINEVGKGDTSKEYYINNIAGLGVSYEKISGAGICKVSGNDLNFIMHGFMNGEEPTENWRKFKLVRVESKKEDVVLEPKKLDEKIISANEKIISANEKIISANEKIVNSKVDDIGKAERIENIKIGTVEVLESVEKTDTNIESVEEKIEENILSSDERNKCKKCDKEEDKKEKHKKEECKKEEHKKDECKKEECKKDECKKEECKKEEHKKDEEHKNECKKCEKGEAKKEEYKKESFEEIIDNLCDKIEECNHIIDFDIQDMNCDYMVYGFIKKKYDNKCEWKKFKLNRSKSDMYCKTHINKRIEENTRLDLDLDTPDFDKYERDIKENVNTSKDFAMNGSVGEYFEKIARGFDVYEDKLNDINNCKWYRVNVDSIDDLCNESNYNKYTLAYYPMINYYPYISKNNHFLLGYKCDTEGELQYIVYGIPGSKDKEDQPYGGKTGFVTWTNSNNRSQGYWLMFYDFKNSSIVIPMKK</sequence>
<organism evidence="2 3">
    <name type="scientific">Clostridium neonatale</name>
    <dbReference type="NCBI Taxonomy" id="137838"/>
    <lineage>
        <taxon>Bacteria</taxon>
        <taxon>Bacillati</taxon>
        <taxon>Bacillota</taxon>
        <taxon>Clostridia</taxon>
        <taxon>Eubacteriales</taxon>
        <taxon>Clostridiaceae</taxon>
        <taxon>Clostridium</taxon>
    </lineage>
</organism>
<name>A0A2A7MC92_9CLOT</name>
<proteinExistence type="predicted"/>
<dbReference type="Pfam" id="PF25538">
    <property type="entry name" value="DUF7922"/>
    <property type="match status" value="1"/>
</dbReference>
<evidence type="ECO:0000313" key="3">
    <source>
        <dbReference type="Proteomes" id="UP000220840"/>
    </source>
</evidence>